<dbReference type="PANTHER" id="PTHR24220:SF659">
    <property type="entry name" value="TRANSPORTER, PUTATIVE-RELATED"/>
    <property type="match status" value="1"/>
</dbReference>
<evidence type="ECO:0000256" key="2">
    <source>
        <dbReference type="ARBA" id="ARBA00022741"/>
    </source>
</evidence>
<dbReference type="SMART" id="SM00382">
    <property type="entry name" value="AAA"/>
    <property type="match status" value="1"/>
</dbReference>
<dbReference type="SUPFAM" id="SSF52540">
    <property type="entry name" value="P-loop containing nucleoside triphosphate hydrolases"/>
    <property type="match status" value="1"/>
</dbReference>
<dbReference type="GO" id="GO:0005524">
    <property type="term" value="F:ATP binding"/>
    <property type="evidence" value="ECO:0007669"/>
    <property type="project" value="UniProtKB-KW"/>
</dbReference>
<keyword evidence="6" id="KW-1185">Reference proteome</keyword>
<protein>
    <submittedName>
        <fullName evidence="5">ABC transporter ATP-binding protein</fullName>
    </submittedName>
</protein>
<keyword evidence="3 5" id="KW-0067">ATP-binding</keyword>
<sequence>MALRLELLKKQYVGPDGSAVPVIDVPEFSLGDSEQVALVGGSGTGKTTLLHLIAGILTPDSGRIIFSGTGDGEANVGESDIAALSEGQRDVFRGRNLGYIFQSHHLLPGFTALENVLLGMSFTHRAADPAWAKSLLKEVGLGERLHYKPAKLSVGQQQRVAVARALANRPKLVLADEPTGALDPKTAQQVLALVRKLCDEVKASLLLVSHDPAIVEQLPRRVSLAELNRASMV</sequence>
<dbReference type="Proteomes" id="UP000593765">
    <property type="component" value="Chromosome"/>
</dbReference>
<dbReference type="InterPro" id="IPR015854">
    <property type="entry name" value="ABC_transpr_LolD-like"/>
</dbReference>
<name>A0A7M2WS57_9BACT</name>
<dbReference type="RefSeq" id="WP_206291214.1">
    <property type="nucleotide sequence ID" value="NZ_CP063458.1"/>
</dbReference>
<dbReference type="PROSITE" id="PS50893">
    <property type="entry name" value="ABC_TRANSPORTER_2"/>
    <property type="match status" value="1"/>
</dbReference>
<dbReference type="CDD" id="cd03255">
    <property type="entry name" value="ABC_MJ0796_LolCDE_FtsE"/>
    <property type="match status" value="1"/>
</dbReference>
<organism evidence="5 6">
    <name type="scientific">Humisphaera borealis</name>
    <dbReference type="NCBI Taxonomy" id="2807512"/>
    <lineage>
        <taxon>Bacteria</taxon>
        <taxon>Pseudomonadati</taxon>
        <taxon>Planctomycetota</taxon>
        <taxon>Phycisphaerae</taxon>
        <taxon>Tepidisphaerales</taxon>
        <taxon>Tepidisphaeraceae</taxon>
        <taxon>Humisphaera</taxon>
    </lineage>
</organism>
<evidence type="ECO:0000313" key="6">
    <source>
        <dbReference type="Proteomes" id="UP000593765"/>
    </source>
</evidence>
<dbReference type="AlphaFoldDB" id="A0A7M2WS57"/>
<dbReference type="EMBL" id="CP063458">
    <property type="protein sequence ID" value="QOV88239.1"/>
    <property type="molecule type" value="Genomic_DNA"/>
</dbReference>
<keyword evidence="2" id="KW-0547">Nucleotide-binding</keyword>
<evidence type="ECO:0000259" key="4">
    <source>
        <dbReference type="PROSITE" id="PS50893"/>
    </source>
</evidence>
<dbReference type="Gene3D" id="3.40.50.300">
    <property type="entry name" value="P-loop containing nucleotide triphosphate hydrolases"/>
    <property type="match status" value="1"/>
</dbReference>
<dbReference type="GO" id="GO:0005886">
    <property type="term" value="C:plasma membrane"/>
    <property type="evidence" value="ECO:0007669"/>
    <property type="project" value="TreeGrafter"/>
</dbReference>
<dbReference type="PANTHER" id="PTHR24220">
    <property type="entry name" value="IMPORT ATP-BINDING PROTEIN"/>
    <property type="match status" value="1"/>
</dbReference>
<dbReference type="Pfam" id="PF00005">
    <property type="entry name" value="ABC_tran"/>
    <property type="match status" value="1"/>
</dbReference>
<feature type="domain" description="ABC transporter" evidence="4">
    <location>
        <begin position="3"/>
        <end position="233"/>
    </location>
</feature>
<dbReference type="PROSITE" id="PS00211">
    <property type="entry name" value="ABC_TRANSPORTER_1"/>
    <property type="match status" value="1"/>
</dbReference>
<gene>
    <name evidence="5" type="ORF">IPV69_18550</name>
</gene>
<accession>A0A7M2WS57</accession>
<evidence type="ECO:0000256" key="1">
    <source>
        <dbReference type="ARBA" id="ARBA00022448"/>
    </source>
</evidence>
<dbReference type="InterPro" id="IPR003439">
    <property type="entry name" value="ABC_transporter-like_ATP-bd"/>
</dbReference>
<dbReference type="KEGG" id="hbs:IPV69_18550"/>
<evidence type="ECO:0000256" key="3">
    <source>
        <dbReference type="ARBA" id="ARBA00022840"/>
    </source>
</evidence>
<dbReference type="GO" id="GO:0022857">
    <property type="term" value="F:transmembrane transporter activity"/>
    <property type="evidence" value="ECO:0007669"/>
    <property type="project" value="TreeGrafter"/>
</dbReference>
<dbReference type="InterPro" id="IPR003593">
    <property type="entry name" value="AAA+_ATPase"/>
</dbReference>
<proteinExistence type="predicted"/>
<evidence type="ECO:0000313" key="5">
    <source>
        <dbReference type="EMBL" id="QOV88239.1"/>
    </source>
</evidence>
<keyword evidence="1" id="KW-0813">Transport</keyword>
<dbReference type="InterPro" id="IPR027417">
    <property type="entry name" value="P-loop_NTPase"/>
</dbReference>
<dbReference type="InterPro" id="IPR017871">
    <property type="entry name" value="ABC_transporter-like_CS"/>
</dbReference>
<dbReference type="InterPro" id="IPR017911">
    <property type="entry name" value="MacB-like_ATP-bd"/>
</dbReference>
<dbReference type="GO" id="GO:0016887">
    <property type="term" value="F:ATP hydrolysis activity"/>
    <property type="evidence" value="ECO:0007669"/>
    <property type="project" value="InterPro"/>
</dbReference>
<reference evidence="5 6" key="1">
    <citation type="submission" date="2020-10" db="EMBL/GenBank/DDBJ databases">
        <title>Wide distribution of Phycisphaera-like planctomycetes from WD2101 soil group in peatlands and genome analysis of the first cultivated representative.</title>
        <authorList>
            <person name="Dedysh S.N."/>
            <person name="Beletsky A.V."/>
            <person name="Ivanova A."/>
            <person name="Kulichevskaya I.S."/>
            <person name="Suzina N.E."/>
            <person name="Philippov D.A."/>
            <person name="Rakitin A.L."/>
            <person name="Mardanov A.V."/>
            <person name="Ravin N.V."/>
        </authorList>
    </citation>
    <scope>NUCLEOTIDE SEQUENCE [LARGE SCALE GENOMIC DNA]</scope>
    <source>
        <strain evidence="5 6">M1803</strain>
    </source>
</reference>